<dbReference type="RefSeq" id="WP_311707998.1">
    <property type="nucleotide sequence ID" value="NZ_JAVREL010000025.1"/>
</dbReference>
<name>A0ABU2N0M8_9ACTN</name>
<dbReference type="Proteomes" id="UP001183246">
    <property type="component" value="Unassembled WGS sequence"/>
</dbReference>
<evidence type="ECO:0000313" key="1">
    <source>
        <dbReference type="EMBL" id="MDT0346874.1"/>
    </source>
</evidence>
<keyword evidence="2" id="KW-1185">Reference proteome</keyword>
<organism evidence="1 2">
    <name type="scientific">Streptomyces litchfieldiae</name>
    <dbReference type="NCBI Taxonomy" id="3075543"/>
    <lineage>
        <taxon>Bacteria</taxon>
        <taxon>Bacillati</taxon>
        <taxon>Actinomycetota</taxon>
        <taxon>Actinomycetes</taxon>
        <taxon>Kitasatosporales</taxon>
        <taxon>Streptomycetaceae</taxon>
        <taxon>Streptomyces</taxon>
    </lineage>
</organism>
<gene>
    <name evidence="1" type="ORF">RM590_30465</name>
</gene>
<evidence type="ECO:0000313" key="2">
    <source>
        <dbReference type="Proteomes" id="UP001183246"/>
    </source>
</evidence>
<protein>
    <submittedName>
        <fullName evidence="1">Uncharacterized protein</fullName>
    </submittedName>
</protein>
<comment type="caution">
    <text evidence="1">The sequence shown here is derived from an EMBL/GenBank/DDBJ whole genome shotgun (WGS) entry which is preliminary data.</text>
</comment>
<sequence length="83" mass="9408">MTAHLIPSHQHYAFVGVEVDAGTVRRGDQVMVGGQAFTVADMTTLPRGGKRLHFATGETLTMRRTTVLWATRRYDPRLRRRAR</sequence>
<reference evidence="2" key="1">
    <citation type="submission" date="2023-07" db="EMBL/GenBank/DDBJ databases">
        <title>30 novel species of actinomycetes from the DSMZ collection.</title>
        <authorList>
            <person name="Nouioui I."/>
        </authorList>
    </citation>
    <scope>NUCLEOTIDE SEQUENCE [LARGE SCALE GENOMIC DNA]</scope>
    <source>
        <strain evidence="2">DSM 44938</strain>
    </source>
</reference>
<dbReference type="EMBL" id="JAVREL010000025">
    <property type="protein sequence ID" value="MDT0346874.1"/>
    <property type="molecule type" value="Genomic_DNA"/>
</dbReference>
<proteinExistence type="predicted"/>
<accession>A0ABU2N0M8</accession>